<feature type="chain" id="PRO_5041918280" evidence="4">
    <location>
        <begin position="21"/>
        <end position="384"/>
    </location>
</feature>
<proteinExistence type="predicted"/>
<dbReference type="SMART" id="SM00028">
    <property type="entry name" value="TPR"/>
    <property type="match status" value="3"/>
</dbReference>
<comment type="caution">
    <text evidence="5">The sequence shown here is derived from an EMBL/GenBank/DDBJ whole genome shotgun (WGS) entry which is preliminary data.</text>
</comment>
<feature type="repeat" description="TPR" evidence="3">
    <location>
        <begin position="257"/>
        <end position="290"/>
    </location>
</feature>
<organism evidence="5 6">
    <name type="scientific">Aureibacter tunicatorum</name>
    <dbReference type="NCBI Taxonomy" id="866807"/>
    <lineage>
        <taxon>Bacteria</taxon>
        <taxon>Pseudomonadati</taxon>
        <taxon>Bacteroidota</taxon>
        <taxon>Cytophagia</taxon>
        <taxon>Cytophagales</taxon>
        <taxon>Persicobacteraceae</taxon>
        <taxon>Aureibacter</taxon>
    </lineage>
</organism>
<evidence type="ECO:0000256" key="1">
    <source>
        <dbReference type="ARBA" id="ARBA00022737"/>
    </source>
</evidence>
<name>A0AAE3XPX9_9BACT</name>
<keyword evidence="6" id="KW-1185">Reference proteome</keyword>
<dbReference type="PANTHER" id="PTHR44943">
    <property type="entry name" value="CELLULOSE SYNTHASE OPERON PROTEIN C"/>
    <property type="match status" value="1"/>
</dbReference>
<dbReference type="EMBL" id="JAVDQD010000003">
    <property type="protein sequence ID" value="MDR6239791.1"/>
    <property type="molecule type" value="Genomic_DNA"/>
</dbReference>
<dbReference type="AlphaFoldDB" id="A0AAE3XPX9"/>
<evidence type="ECO:0000256" key="3">
    <source>
        <dbReference type="PROSITE-ProRule" id="PRU00339"/>
    </source>
</evidence>
<evidence type="ECO:0000256" key="4">
    <source>
        <dbReference type="SAM" id="SignalP"/>
    </source>
</evidence>
<keyword evidence="1" id="KW-0677">Repeat</keyword>
<gene>
    <name evidence="5" type="ORF">HNQ88_002839</name>
</gene>
<evidence type="ECO:0000256" key="2">
    <source>
        <dbReference type="ARBA" id="ARBA00022803"/>
    </source>
</evidence>
<dbReference type="Pfam" id="PF00515">
    <property type="entry name" value="TPR_1"/>
    <property type="match status" value="1"/>
</dbReference>
<reference evidence="5" key="1">
    <citation type="submission" date="2023-07" db="EMBL/GenBank/DDBJ databases">
        <title>Genomic Encyclopedia of Type Strains, Phase IV (KMG-IV): sequencing the most valuable type-strain genomes for metagenomic binning, comparative biology and taxonomic classification.</title>
        <authorList>
            <person name="Goeker M."/>
        </authorList>
    </citation>
    <scope>NUCLEOTIDE SEQUENCE</scope>
    <source>
        <strain evidence="5">DSM 26174</strain>
    </source>
</reference>
<dbReference type="Gene3D" id="1.25.40.10">
    <property type="entry name" value="Tetratricopeptide repeat domain"/>
    <property type="match status" value="2"/>
</dbReference>
<dbReference type="InterPro" id="IPR019734">
    <property type="entry name" value="TPR_rpt"/>
</dbReference>
<dbReference type="PANTHER" id="PTHR44943:SF4">
    <property type="entry name" value="TPR REPEAT-CONTAINING PROTEIN MJ0798"/>
    <property type="match status" value="1"/>
</dbReference>
<sequence length="384" mass="42916">MKRVFASLILAAVVSANAFAQKPVKGSVTKAESYLNKMELNEAKQQIDAAFANDPKGKVNKNPKAWYIKGQIYSSIAQDTTALSVDEAALKTAVESFDHVKEMESAKLYAVQADQQLANLQGFFWNKATEDYNEDDFEGAVENFDFVKVINPADTNAYLYGGVAAQQLGDDKAAVESYEGYLNHGGAKLDVWNTIVFIEKKNENYEKALEVATKAREAFPHNKDLIQQELSLLIELNRIGDAETSIKKSIENDPNNAVLYYDLGYIYEAQKKWDDAIDAYKKAVEIDPENYDATYAIGAAYYNQAVPVWNEAANMDLKTYQQKGAEVEEKALKLFNAGVPYFEKALTLKPDDQGVLEILLGIYQKDNKTAKVEEITKKLDSLQK</sequence>
<keyword evidence="4" id="KW-0732">Signal</keyword>
<feature type="signal peptide" evidence="4">
    <location>
        <begin position="1"/>
        <end position="20"/>
    </location>
</feature>
<protein>
    <submittedName>
        <fullName evidence="5">Tetratricopeptide (TPR) repeat protein</fullName>
    </submittedName>
</protein>
<evidence type="ECO:0000313" key="5">
    <source>
        <dbReference type="EMBL" id="MDR6239791.1"/>
    </source>
</evidence>
<dbReference type="InterPro" id="IPR011990">
    <property type="entry name" value="TPR-like_helical_dom_sf"/>
</dbReference>
<dbReference type="PROSITE" id="PS50293">
    <property type="entry name" value="TPR_REGION"/>
    <property type="match status" value="1"/>
</dbReference>
<dbReference type="Proteomes" id="UP001185092">
    <property type="component" value="Unassembled WGS sequence"/>
</dbReference>
<dbReference type="SUPFAM" id="SSF48452">
    <property type="entry name" value="TPR-like"/>
    <property type="match status" value="1"/>
</dbReference>
<keyword evidence="2 3" id="KW-0802">TPR repeat</keyword>
<dbReference type="InterPro" id="IPR051685">
    <property type="entry name" value="Ycf3/AcsC/BcsC/TPR_MFPF"/>
</dbReference>
<dbReference type="PROSITE" id="PS50005">
    <property type="entry name" value="TPR"/>
    <property type="match status" value="1"/>
</dbReference>
<dbReference type="RefSeq" id="WP_309939563.1">
    <property type="nucleotide sequence ID" value="NZ_AP025305.1"/>
</dbReference>
<evidence type="ECO:0000313" key="6">
    <source>
        <dbReference type="Proteomes" id="UP001185092"/>
    </source>
</evidence>
<accession>A0AAE3XPX9</accession>